<dbReference type="InterPro" id="IPR016187">
    <property type="entry name" value="CTDL_fold"/>
</dbReference>
<dbReference type="InterPro" id="IPR016186">
    <property type="entry name" value="C-type_lectin-like/link_sf"/>
</dbReference>
<dbReference type="WBParaSite" id="EVEC_0001114301-mRNA-1">
    <property type="protein sequence ID" value="EVEC_0001114301-mRNA-1"/>
    <property type="gene ID" value="EVEC_0001114301"/>
</dbReference>
<proteinExistence type="predicted"/>
<evidence type="ECO:0000313" key="5">
    <source>
        <dbReference type="WBParaSite" id="EVEC_0001114301-mRNA-1"/>
    </source>
</evidence>
<dbReference type="PANTHER" id="PTHR22803">
    <property type="entry name" value="MANNOSE, PHOSPHOLIPASE, LECTIN RECEPTOR RELATED"/>
    <property type="match status" value="1"/>
</dbReference>
<evidence type="ECO:0000259" key="2">
    <source>
        <dbReference type="PROSITE" id="PS50041"/>
    </source>
</evidence>
<name>A0A0N4VJX2_ENTVE</name>
<protein>
    <submittedName>
        <fullName evidence="5">C-type lectin domain-containing protein</fullName>
    </submittedName>
</protein>
<accession>A0A0N4VJX2</accession>
<reference evidence="5" key="1">
    <citation type="submission" date="2017-02" db="UniProtKB">
        <authorList>
            <consortium name="WormBaseParasite"/>
        </authorList>
    </citation>
    <scope>IDENTIFICATION</scope>
</reference>
<reference evidence="3 4" key="2">
    <citation type="submission" date="2018-10" db="EMBL/GenBank/DDBJ databases">
        <authorList>
            <consortium name="Pathogen Informatics"/>
        </authorList>
    </citation>
    <scope>NUCLEOTIDE SEQUENCE [LARGE SCALE GENOMIC DNA]</scope>
</reference>
<dbReference type="PROSITE" id="PS00615">
    <property type="entry name" value="C_TYPE_LECTIN_1"/>
    <property type="match status" value="1"/>
</dbReference>
<organism evidence="5">
    <name type="scientific">Enterobius vermicularis</name>
    <name type="common">Human pinworm</name>
    <dbReference type="NCBI Taxonomy" id="51028"/>
    <lineage>
        <taxon>Eukaryota</taxon>
        <taxon>Metazoa</taxon>
        <taxon>Ecdysozoa</taxon>
        <taxon>Nematoda</taxon>
        <taxon>Chromadorea</taxon>
        <taxon>Rhabditida</taxon>
        <taxon>Spirurina</taxon>
        <taxon>Oxyuridomorpha</taxon>
        <taxon>Oxyuroidea</taxon>
        <taxon>Oxyuridae</taxon>
        <taxon>Enterobius</taxon>
    </lineage>
</organism>
<dbReference type="InterPro" id="IPR001304">
    <property type="entry name" value="C-type_lectin-like"/>
</dbReference>
<dbReference type="PROSITE" id="PS50041">
    <property type="entry name" value="C_TYPE_LECTIN_2"/>
    <property type="match status" value="1"/>
</dbReference>
<dbReference type="SMART" id="SM00034">
    <property type="entry name" value="CLECT"/>
    <property type="match status" value="1"/>
</dbReference>
<dbReference type="InterPro" id="IPR050111">
    <property type="entry name" value="C-type_lectin/snaclec_domain"/>
</dbReference>
<dbReference type="Pfam" id="PF00059">
    <property type="entry name" value="Lectin_C"/>
    <property type="match status" value="1"/>
</dbReference>
<dbReference type="OrthoDB" id="5877604at2759"/>
<dbReference type="InterPro" id="IPR018378">
    <property type="entry name" value="C-type_lectin_CS"/>
</dbReference>
<dbReference type="CDD" id="cd00037">
    <property type="entry name" value="CLECT"/>
    <property type="match status" value="2"/>
</dbReference>
<gene>
    <name evidence="3" type="ORF">EVEC_LOCUS10468</name>
</gene>
<evidence type="ECO:0000256" key="1">
    <source>
        <dbReference type="ARBA" id="ARBA00023157"/>
    </source>
</evidence>
<feature type="domain" description="C-type lectin" evidence="2">
    <location>
        <begin position="38"/>
        <end position="144"/>
    </location>
</feature>
<keyword evidence="4" id="KW-1185">Reference proteome</keyword>
<dbReference type="EMBL" id="UXUI01010876">
    <property type="protein sequence ID" value="VDD95717.1"/>
    <property type="molecule type" value="Genomic_DNA"/>
</dbReference>
<evidence type="ECO:0000313" key="4">
    <source>
        <dbReference type="Proteomes" id="UP000274131"/>
    </source>
</evidence>
<dbReference type="Proteomes" id="UP000274131">
    <property type="component" value="Unassembled WGS sequence"/>
</dbReference>
<keyword evidence="1" id="KW-1015">Disulfide bond</keyword>
<evidence type="ECO:0000313" key="3">
    <source>
        <dbReference type="EMBL" id="VDD95717.1"/>
    </source>
</evidence>
<dbReference type="SUPFAM" id="SSF56436">
    <property type="entry name" value="C-type lectin-like"/>
    <property type="match status" value="2"/>
</dbReference>
<dbReference type="AlphaFoldDB" id="A0A0N4VJX2"/>
<dbReference type="Gene3D" id="3.10.100.10">
    <property type="entry name" value="Mannose-Binding Protein A, subunit A"/>
    <property type="match status" value="2"/>
</dbReference>
<sequence length="278" mass="32346">MYFSPLTKTCRNTLRAQHENEELEPPQVDLCDPGWSRLENKCYKVHLCGGCTWTETNECPLASIHSDKENMFVTDLVRRSGVDSWIGAIRLTFGIDDITLTSYFNWDRGEPSSKHNLAAYCVAMKTNGKWASYPCHTRMSIICKFRTKNVETAIRPFTKYWIGINRNSVRWSDETPVDYQAFSKYQDLPGDVRFCTYIKADLNRYAPPIWMQKPCKETLRAKICSRPAQQRVDLPELDSHFPRAKHPSRDKYYNIGETSLSLSKVSEIDEFKHSEERY</sequence>